<dbReference type="Proteomes" id="UP000006253">
    <property type="component" value="Unassembled WGS sequence"/>
</dbReference>
<gene>
    <name evidence="1" type="ORF">LEP1GSC081_4299</name>
</gene>
<name>A0A0E2BK31_9LEPT</name>
<proteinExistence type="predicted"/>
<evidence type="ECO:0000313" key="2">
    <source>
        <dbReference type="Proteomes" id="UP000006253"/>
    </source>
</evidence>
<protein>
    <submittedName>
        <fullName evidence="1">Uncharacterized protein</fullName>
    </submittedName>
</protein>
<accession>A0A0E2BK31</accession>
<evidence type="ECO:0000313" key="1">
    <source>
        <dbReference type="EMBL" id="EKO17657.1"/>
    </source>
</evidence>
<comment type="caution">
    <text evidence="1">The sequence shown here is derived from an EMBL/GenBank/DDBJ whole genome shotgun (WGS) entry which is preliminary data.</text>
</comment>
<dbReference type="EMBL" id="AHMY02000009">
    <property type="protein sequence ID" value="EKO17657.1"/>
    <property type="molecule type" value="Genomic_DNA"/>
</dbReference>
<reference evidence="1 2" key="1">
    <citation type="submission" date="2012-10" db="EMBL/GenBank/DDBJ databases">
        <authorList>
            <person name="Harkins D.M."/>
            <person name="Durkin A.S."/>
            <person name="Brinkac L.M."/>
            <person name="Selengut J.D."/>
            <person name="Sanka R."/>
            <person name="DePew J."/>
            <person name="Purushe J."/>
            <person name="Peacock S.J."/>
            <person name="Thaipadungpanit J."/>
            <person name="Wuthiekanun V.W."/>
            <person name="Day N.P."/>
            <person name="Vinetz J.M."/>
            <person name="Sutton G.G."/>
            <person name="Nelson W.C."/>
            <person name="Fouts D.E."/>
        </authorList>
    </citation>
    <scope>NUCLEOTIDE SEQUENCE [LARGE SCALE GENOMIC DNA]</scope>
    <source>
        <strain evidence="1 2">H1</strain>
    </source>
</reference>
<dbReference type="AlphaFoldDB" id="A0A0E2BK31"/>
<sequence length="56" mass="6559">MEYKTLGEAGLLSKGIQFLNLFSSLLQLIEKKQMEYKNIIKIKYLNCPYCFIVLLL</sequence>
<organism evidence="1 2">
    <name type="scientific">Leptospira kirschneri str. H1</name>
    <dbReference type="NCBI Taxonomy" id="1049966"/>
    <lineage>
        <taxon>Bacteria</taxon>
        <taxon>Pseudomonadati</taxon>
        <taxon>Spirochaetota</taxon>
        <taxon>Spirochaetia</taxon>
        <taxon>Leptospirales</taxon>
        <taxon>Leptospiraceae</taxon>
        <taxon>Leptospira</taxon>
    </lineage>
</organism>